<dbReference type="Proteomes" id="UP001164481">
    <property type="component" value="Chromosome"/>
</dbReference>
<dbReference type="GO" id="GO:0019323">
    <property type="term" value="P:pentose catabolic process"/>
    <property type="evidence" value="ECO:0007669"/>
    <property type="project" value="TreeGrafter"/>
</dbReference>
<sequence length="244" mass="27680">MNKIPSKYHKELQNLKKQVYEANMLLVKYNLVIHTWGNVSGITKDRKFMVIKPSGVSYEKLSWEDMVVTDLENNIYESKYNPSVDTPTHSLLYKENSQIKGIIHTHSINAVGFAQAGKEIPCYGTTHADNFYGAIPCTKALSKKEIESNYEHNTGLKIIKHFKENNLDFKATPAVLVKEHGPFAWSFKDPIDAVNIGLTLETVAKMALNTLLASWGKVTPAQNELIQKHYDRKHSKNATYGQRK</sequence>
<keyword evidence="7" id="KW-0413">Isomerase</keyword>
<dbReference type="EMBL" id="CP107525">
    <property type="protein sequence ID" value="UZW64509.1"/>
    <property type="molecule type" value="Genomic_DNA"/>
</dbReference>
<feature type="domain" description="Class II aldolase/adducin N-terminal" evidence="10">
    <location>
        <begin position="17"/>
        <end position="208"/>
    </location>
</feature>
<dbReference type="InterPro" id="IPR036409">
    <property type="entry name" value="Aldolase_II/adducin_N_sf"/>
</dbReference>
<keyword evidence="6" id="KW-0862">Zinc</keyword>
<dbReference type="NCBIfam" id="NF006047">
    <property type="entry name" value="PRK08193.1"/>
    <property type="match status" value="1"/>
</dbReference>
<evidence type="ECO:0000256" key="2">
    <source>
        <dbReference type="ARBA" id="ARBA00001947"/>
    </source>
</evidence>
<dbReference type="Gene3D" id="3.40.225.10">
    <property type="entry name" value="Class II aldolase/adducin N-terminal domain"/>
    <property type="match status" value="1"/>
</dbReference>
<evidence type="ECO:0000256" key="1">
    <source>
        <dbReference type="ARBA" id="ARBA00001726"/>
    </source>
</evidence>
<proteinExistence type="inferred from homology"/>
<evidence type="ECO:0000256" key="8">
    <source>
        <dbReference type="ARBA" id="ARBA00023277"/>
    </source>
</evidence>
<dbReference type="EC" id="5.1.3.4" evidence="4"/>
<gene>
    <name evidence="11" type="ORF">OIE46_00200</name>
</gene>
<dbReference type="GO" id="GO:0008742">
    <property type="term" value="F:L-ribulose-phosphate 4-epimerase activity"/>
    <property type="evidence" value="ECO:0007669"/>
    <property type="project" value="UniProtKB-EC"/>
</dbReference>
<dbReference type="PANTHER" id="PTHR22789">
    <property type="entry name" value="FUCULOSE PHOSPHATE ALDOLASE"/>
    <property type="match status" value="1"/>
</dbReference>
<dbReference type="RefSeq" id="WP_154221587.1">
    <property type="nucleotide sequence ID" value="NZ_CP034544.1"/>
</dbReference>
<keyword evidence="8" id="KW-0119">Carbohydrate metabolism</keyword>
<evidence type="ECO:0000256" key="7">
    <source>
        <dbReference type="ARBA" id="ARBA00023235"/>
    </source>
</evidence>
<dbReference type="InterPro" id="IPR001303">
    <property type="entry name" value="Aldolase_II/adducin_N"/>
</dbReference>
<dbReference type="InterPro" id="IPR050197">
    <property type="entry name" value="Aldolase_class_II_sugar_metab"/>
</dbReference>
<evidence type="ECO:0000256" key="6">
    <source>
        <dbReference type="ARBA" id="ARBA00022833"/>
    </source>
</evidence>
<dbReference type="AlphaFoldDB" id="A0AAX3F0B3"/>
<name>A0AAX3F0B3_MYCSY</name>
<reference evidence="11" key="2">
    <citation type="submission" date="2022-11" db="EMBL/GenBank/DDBJ databases">
        <title>complete genomes of mycoplasma synoviae ZX313 strain and SD2 strain.</title>
        <authorList>
            <person name="Zhong Q."/>
        </authorList>
    </citation>
    <scope>NUCLEOTIDE SEQUENCE</scope>
    <source>
        <strain evidence="11">SD2</strain>
    </source>
</reference>
<accession>A0AAX3F0B3</accession>
<keyword evidence="5" id="KW-0479">Metal-binding</keyword>
<comment type="cofactor">
    <cofactor evidence="2">
        <name>Zn(2+)</name>
        <dbReference type="ChEBI" id="CHEBI:29105"/>
    </cofactor>
</comment>
<evidence type="ECO:0000256" key="4">
    <source>
        <dbReference type="ARBA" id="ARBA00013186"/>
    </source>
</evidence>
<reference evidence="11" key="1">
    <citation type="submission" date="2022-10" db="EMBL/GenBank/DDBJ databases">
        <authorList>
            <person name="Wei X."/>
        </authorList>
    </citation>
    <scope>NUCLEOTIDE SEQUENCE</scope>
    <source>
        <strain evidence="11">SD2</strain>
    </source>
</reference>
<comment type="similarity">
    <text evidence="3">Belongs to the aldolase class II family. AraD/FucA subfamily.</text>
</comment>
<dbReference type="GO" id="GO:0046872">
    <property type="term" value="F:metal ion binding"/>
    <property type="evidence" value="ECO:0007669"/>
    <property type="project" value="UniProtKB-KW"/>
</dbReference>
<dbReference type="SUPFAM" id="SSF53639">
    <property type="entry name" value="AraD/HMP-PK domain-like"/>
    <property type="match status" value="1"/>
</dbReference>
<dbReference type="GO" id="GO:0005829">
    <property type="term" value="C:cytosol"/>
    <property type="evidence" value="ECO:0007669"/>
    <property type="project" value="TreeGrafter"/>
</dbReference>
<evidence type="ECO:0000256" key="3">
    <source>
        <dbReference type="ARBA" id="ARBA00010037"/>
    </source>
</evidence>
<dbReference type="PANTHER" id="PTHR22789:SF8">
    <property type="entry name" value="L-RIBULOSE-5-PHOSPHATE 4-EPIMERASE SGBE"/>
    <property type="match status" value="1"/>
</dbReference>
<evidence type="ECO:0000313" key="11">
    <source>
        <dbReference type="EMBL" id="UZW64509.1"/>
    </source>
</evidence>
<evidence type="ECO:0000313" key="12">
    <source>
        <dbReference type="Proteomes" id="UP001164481"/>
    </source>
</evidence>
<evidence type="ECO:0000256" key="5">
    <source>
        <dbReference type="ARBA" id="ARBA00022723"/>
    </source>
</evidence>
<evidence type="ECO:0000259" key="10">
    <source>
        <dbReference type="SMART" id="SM01007"/>
    </source>
</evidence>
<dbReference type="SMART" id="SM01007">
    <property type="entry name" value="Aldolase_II"/>
    <property type="match status" value="1"/>
</dbReference>
<dbReference type="Pfam" id="PF00596">
    <property type="entry name" value="Aldolase_II"/>
    <property type="match status" value="1"/>
</dbReference>
<dbReference type="GO" id="GO:0016832">
    <property type="term" value="F:aldehyde-lyase activity"/>
    <property type="evidence" value="ECO:0007669"/>
    <property type="project" value="TreeGrafter"/>
</dbReference>
<evidence type="ECO:0000256" key="9">
    <source>
        <dbReference type="ARBA" id="ARBA00032206"/>
    </source>
</evidence>
<organism evidence="11 12">
    <name type="scientific">Mycoplasmopsis synoviae</name>
    <name type="common">Mycoplasma synoviae</name>
    <dbReference type="NCBI Taxonomy" id="2109"/>
    <lineage>
        <taxon>Bacteria</taxon>
        <taxon>Bacillati</taxon>
        <taxon>Mycoplasmatota</taxon>
        <taxon>Mycoplasmoidales</taxon>
        <taxon>Metamycoplasmataceae</taxon>
        <taxon>Mycoplasmopsis</taxon>
    </lineage>
</organism>
<dbReference type="FunFam" id="3.40.225.10:FF:000001">
    <property type="entry name" value="L-ribulose-5-phosphate 4-epimerase UlaF"/>
    <property type="match status" value="1"/>
</dbReference>
<protein>
    <recommendedName>
        <fullName evidence="4">L-ribulose-5-phosphate 4-epimerase</fullName>
        <ecNumber evidence="4">5.1.3.4</ecNumber>
    </recommendedName>
    <alternativeName>
        <fullName evidence="9">Phosphoribulose isomerase</fullName>
    </alternativeName>
</protein>
<comment type="catalytic activity">
    <reaction evidence="1">
        <text>L-ribulose 5-phosphate = D-xylulose 5-phosphate</text>
        <dbReference type="Rhea" id="RHEA:22368"/>
        <dbReference type="ChEBI" id="CHEBI:57737"/>
        <dbReference type="ChEBI" id="CHEBI:58226"/>
        <dbReference type="EC" id="5.1.3.4"/>
    </reaction>
</comment>